<sequence>MAFAAALLRIAFMAVASFTIGWLAGKVYEATSAAASEEQWVHVGGGGGECGFEDDDRRRGGGGAACRRGSREAAAAAAAAAAGGRRRSGGGAGGLDGLCAVCMDAVATMGFQHGRRVHCCLCGGCWRELRLRGRGWRCPLCNQEGLCVEVIPT</sequence>
<dbReference type="Proteomes" id="UP001165080">
    <property type="component" value="Unassembled WGS sequence"/>
</dbReference>
<comment type="caution">
    <text evidence="2">The sequence shown here is derived from an EMBL/GenBank/DDBJ whole genome shotgun (WGS) entry which is preliminary data.</text>
</comment>
<name>A0A9W6BYG3_9CHLO</name>
<gene>
    <name evidence="2" type="primary">PLEST010917</name>
    <name evidence="2" type="ORF">PLESTB_001627200</name>
</gene>
<dbReference type="EMBL" id="BRXU01000035">
    <property type="protein sequence ID" value="GLC60563.1"/>
    <property type="molecule type" value="Genomic_DNA"/>
</dbReference>
<reference evidence="2 3" key="1">
    <citation type="journal article" date="2023" name="Commun. Biol.">
        <title>Reorganization of the ancestral sex-determining regions during the evolution of trioecy in Pleodorina starrii.</title>
        <authorList>
            <person name="Takahashi K."/>
            <person name="Suzuki S."/>
            <person name="Kawai-Toyooka H."/>
            <person name="Yamamoto K."/>
            <person name="Hamaji T."/>
            <person name="Ootsuki R."/>
            <person name="Yamaguchi H."/>
            <person name="Kawachi M."/>
            <person name="Higashiyama T."/>
            <person name="Nozaki H."/>
        </authorList>
    </citation>
    <scope>NUCLEOTIDE SEQUENCE [LARGE SCALE GENOMIC DNA]</scope>
    <source>
        <strain evidence="2 3">NIES-4479</strain>
    </source>
</reference>
<dbReference type="Gene3D" id="3.30.40.10">
    <property type="entry name" value="Zinc/RING finger domain, C3HC4 (zinc finger)"/>
    <property type="match status" value="1"/>
</dbReference>
<evidence type="ECO:0000313" key="2">
    <source>
        <dbReference type="EMBL" id="GLC60563.1"/>
    </source>
</evidence>
<keyword evidence="3" id="KW-1185">Reference proteome</keyword>
<feature type="signal peptide" evidence="1">
    <location>
        <begin position="1"/>
        <end position="17"/>
    </location>
</feature>
<protein>
    <recommendedName>
        <fullName evidence="4">RING-type domain-containing protein</fullName>
    </recommendedName>
</protein>
<dbReference type="Pfam" id="PF13920">
    <property type="entry name" value="zf-C3HC4_3"/>
    <property type="match status" value="1"/>
</dbReference>
<dbReference type="AlphaFoldDB" id="A0A9W6BYG3"/>
<organism evidence="2 3">
    <name type="scientific">Pleodorina starrii</name>
    <dbReference type="NCBI Taxonomy" id="330485"/>
    <lineage>
        <taxon>Eukaryota</taxon>
        <taxon>Viridiplantae</taxon>
        <taxon>Chlorophyta</taxon>
        <taxon>core chlorophytes</taxon>
        <taxon>Chlorophyceae</taxon>
        <taxon>CS clade</taxon>
        <taxon>Chlamydomonadales</taxon>
        <taxon>Volvocaceae</taxon>
        <taxon>Pleodorina</taxon>
    </lineage>
</organism>
<evidence type="ECO:0008006" key="4">
    <source>
        <dbReference type="Google" id="ProtNLM"/>
    </source>
</evidence>
<evidence type="ECO:0000256" key="1">
    <source>
        <dbReference type="SAM" id="SignalP"/>
    </source>
</evidence>
<dbReference type="InterPro" id="IPR013083">
    <property type="entry name" value="Znf_RING/FYVE/PHD"/>
</dbReference>
<proteinExistence type="predicted"/>
<keyword evidence="1" id="KW-0732">Signal</keyword>
<evidence type="ECO:0000313" key="3">
    <source>
        <dbReference type="Proteomes" id="UP001165080"/>
    </source>
</evidence>
<accession>A0A9W6BYG3</accession>
<feature type="chain" id="PRO_5040874607" description="RING-type domain-containing protein" evidence="1">
    <location>
        <begin position="18"/>
        <end position="153"/>
    </location>
</feature>